<accession>A0A7Y9LBL4</accession>
<dbReference type="Proteomes" id="UP000569914">
    <property type="component" value="Unassembled WGS sequence"/>
</dbReference>
<evidence type="ECO:0000313" key="2">
    <source>
        <dbReference type="Proteomes" id="UP000569914"/>
    </source>
</evidence>
<protein>
    <recommendedName>
        <fullName evidence="3">DUF3052 domain-containing protein</fullName>
    </recommendedName>
</protein>
<gene>
    <name evidence="1" type="ORF">BKA15_001275</name>
</gene>
<proteinExistence type="predicted"/>
<keyword evidence="2" id="KW-1185">Reference proteome</keyword>
<dbReference type="Pfam" id="PF11253">
    <property type="entry name" value="DUF3052"/>
    <property type="match status" value="1"/>
</dbReference>
<reference evidence="1 2" key="1">
    <citation type="submission" date="2020-07" db="EMBL/GenBank/DDBJ databases">
        <title>Sequencing the genomes of 1000 actinobacteria strains.</title>
        <authorList>
            <person name="Klenk H.-P."/>
        </authorList>
    </citation>
    <scope>NUCLEOTIDE SEQUENCE [LARGE SCALE GENOMIC DNA]</scope>
    <source>
        <strain evidence="1 2">DSM 22083</strain>
    </source>
</reference>
<sequence length="141" mass="15032">MSSSGPETVGTGDNKLGLGSGLVVQELGWDEDVDEDVRIMVEDAIDSELFEEVMEAADVVLMWWRDSDGDLADGLVDSLTDLAEDGYVWLLTPKVGREGFVDPADVNEAAVSAGLSVTTVSATVSADWAATKLVRPKSARR</sequence>
<organism evidence="1 2">
    <name type="scientific">Microlunatus parietis</name>
    <dbReference type="NCBI Taxonomy" id="682979"/>
    <lineage>
        <taxon>Bacteria</taxon>
        <taxon>Bacillati</taxon>
        <taxon>Actinomycetota</taxon>
        <taxon>Actinomycetes</taxon>
        <taxon>Propionibacteriales</taxon>
        <taxon>Propionibacteriaceae</taxon>
        <taxon>Microlunatus</taxon>
    </lineage>
</organism>
<comment type="caution">
    <text evidence="1">The sequence shown here is derived from an EMBL/GenBank/DDBJ whole genome shotgun (WGS) entry which is preliminary data.</text>
</comment>
<name>A0A7Y9LBL4_9ACTN</name>
<evidence type="ECO:0000313" key="1">
    <source>
        <dbReference type="EMBL" id="NYE69946.1"/>
    </source>
</evidence>
<dbReference type="AlphaFoldDB" id="A0A7Y9LBL4"/>
<dbReference type="InterPro" id="IPR021412">
    <property type="entry name" value="DUF3052"/>
</dbReference>
<evidence type="ECO:0008006" key="3">
    <source>
        <dbReference type="Google" id="ProtNLM"/>
    </source>
</evidence>
<dbReference type="EMBL" id="JACCBU010000001">
    <property type="protein sequence ID" value="NYE69946.1"/>
    <property type="molecule type" value="Genomic_DNA"/>
</dbReference>
<dbReference type="RefSeq" id="WP_312878841.1">
    <property type="nucleotide sequence ID" value="NZ_JACCBU010000001.1"/>
</dbReference>